<dbReference type="EMBL" id="CP006603">
    <property type="protein sequence ID" value="AGR65057.1"/>
    <property type="molecule type" value="Genomic_DNA"/>
</dbReference>
<keyword evidence="1" id="KW-1133">Transmembrane helix</keyword>
<dbReference type="HOGENOM" id="CLU_3044761_0_0_9"/>
<keyword evidence="1" id="KW-0812">Transmembrane</keyword>
<sequence>MIRVKRETRQSVKKAEEKKNLPWKILDYFVKIIGSSLILFFLFLIGFMIKMTIR</sequence>
<dbReference type="PATRIC" id="fig|1358027.3.peg.710"/>
<organism evidence="2 3">
    <name type="scientific">Limosilactobacillus reuteri TD1</name>
    <dbReference type="NCBI Taxonomy" id="1358027"/>
    <lineage>
        <taxon>Bacteria</taxon>
        <taxon>Bacillati</taxon>
        <taxon>Bacillota</taxon>
        <taxon>Bacilli</taxon>
        <taxon>Lactobacillales</taxon>
        <taxon>Lactobacillaceae</taxon>
        <taxon>Limosilactobacillus</taxon>
    </lineage>
</organism>
<dbReference type="AlphaFoldDB" id="S5NXW4"/>
<gene>
    <name evidence="2" type="ORF">N134_03765</name>
</gene>
<protein>
    <submittedName>
        <fullName evidence="2">Uncharacterized protein</fullName>
    </submittedName>
</protein>
<reference evidence="2 3" key="1">
    <citation type="journal article" date="2014" name="Genome Announc.">
        <title>Complete Genome Sequences of Lactobacillus johnsonii Strain N6.2 and Lactobacillus reuteri Strain TD1.</title>
        <authorList>
            <person name="Leonard M.T."/>
            <person name="Valladares R.B."/>
            <person name="Ardissone A."/>
            <person name="Gonzalez C.F."/>
            <person name="Lorca G.L."/>
            <person name="Triplett E.W."/>
        </authorList>
    </citation>
    <scope>NUCLEOTIDE SEQUENCE [LARGE SCALE GENOMIC DNA]</scope>
    <source>
        <strain evidence="2 3">TD1</strain>
    </source>
</reference>
<dbReference type="KEGG" id="lrr:N134_03765"/>
<evidence type="ECO:0000313" key="3">
    <source>
        <dbReference type="Proteomes" id="UP000015085"/>
    </source>
</evidence>
<keyword evidence="1" id="KW-0472">Membrane</keyword>
<feature type="transmembrane region" description="Helical" evidence="1">
    <location>
        <begin position="28"/>
        <end position="49"/>
    </location>
</feature>
<evidence type="ECO:0000313" key="2">
    <source>
        <dbReference type="EMBL" id="AGR65057.1"/>
    </source>
</evidence>
<dbReference type="Proteomes" id="UP000015085">
    <property type="component" value="Chromosome"/>
</dbReference>
<accession>S5NXW4</accession>
<name>S5NXW4_LIMRT</name>
<proteinExistence type="predicted"/>
<evidence type="ECO:0000256" key="1">
    <source>
        <dbReference type="SAM" id="Phobius"/>
    </source>
</evidence>